<dbReference type="Proteomes" id="UP001597063">
    <property type="component" value="Unassembled WGS sequence"/>
</dbReference>
<name>A0ABW2Y1X7_9ACTN</name>
<accession>A0ABW2Y1X7</accession>
<keyword evidence="5" id="KW-1185">Reference proteome</keyword>
<feature type="transmembrane region" description="Helical" evidence="2">
    <location>
        <begin position="87"/>
        <end position="107"/>
    </location>
</feature>
<gene>
    <name evidence="4" type="ORF">ACFQZM_48255</name>
</gene>
<feature type="transmembrane region" description="Helical" evidence="2">
    <location>
        <begin position="47"/>
        <end position="67"/>
    </location>
</feature>
<keyword evidence="2" id="KW-0472">Membrane</keyword>
<proteinExistence type="predicted"/>
<feature type="region of interest" description="Disordered" evidence="1">
    <location>
        <begin position="1"/>
        <end position="22"/>
    </location>
</feature>
<dbReference type="InterPro" id="IPR025328">
    <property type="entry name" value="DUF4234"/>
</dbReference>
<feature type="domain" description="DUF4234" evidence="3">
    <location>
        <begin position="46"/>
        <end position="115"/>
    </location>
</feature>
<organism evidence="4 5">
    <name type="scientific">Actinomadura fibrosa</name>
    <dbReference type="NCBI Taxonomy" id="111802"/>
    <lineage>
        <taxon>Bacteria</taxon>
        <taxon>Bacillati</taxon>
        <taxon>Actinomycetota</taxon>
        <taxon>Actinomycetes</taxon>
        <taxon>Streptosporangiales</taxon>
        <taxon>Thermomonosporaceae</taxon>
        <taxon>Actinomadura</taxon>
    </lineage>
</organism>
<dbReference type="Pfam" id="PF14018">
    <property type="entry name" value="DUF4234"/>
    <property type="match status" value="1"/>
</dbReference>
<reference evidence="5" key="1">
    <citation type="journal article" date="2019" name="Int. J. Syst. Evol. Microbiol.">
        <title>The Global Catalogue of Microorganisms (GCM) 10K type strain sequencing project: providing services to taxonomists for standard genome sequencing and annotation.</title>
        <authorList>
            <consortium name="The Broad Institute Genomics Platform"/>
            <consortium name="The Broad Institute Genome Sequencing Center for Infectious Disease"/>
            <person name="Wu L."/>
            <person name="Ma J."/>
        </authorList>
    </citation>
    <scope>NUCLEOTIDE SEQUENCE [LARGE SCALE GENOMIC DNA]</scope>
    <source>
        <strain evidence="5">JCM 9371</strain>
    </source>
</reference>
<evidence type="ECO:0000256" key="2">
    <source>
        <dbReference type="SAM" id="Phobius"/>
    </source>
</evidence>
<evidence type="ECO:0000313" key="5">
    <source>
        <dbReference type="Proteomes" id="UP001597063"/>
    </source>
</evidence>
<evidence type="ECO:0000259" key="3">
    <source>
        <dbReference type="Pfam" id="PF14018"/>
    </source>
</evidence>
<comment type="caution">
    <text evidence="4">The sequence shown here is derived from an EMBL/GenBank/DDBJ whole genome shotgun (WGS) entry which is preliminary data.</text>
</comment>
<evidence type="ECO:0000256" key="1">
    <source>
        <dbReference type="SAM" id="MobiDB-lite"/>
    </source>
</evidence>
<keyword evidence="2" id="KW-0812">Transmembrane</keyword>
<protein>
    <submittedName>
        <fullName evidence="4">DUF4234 domain-containing protein</fullName>
    </submittedName>
</protein>
<feature type="transmembrane region" description="Helical" evidence="2">
    <location>
        <begin position="128"/>
        <end position="146"/>
    </location>
</feature>
<dbReference type="EMBL" id="JBHTGP010000040">
    <property type="protein sequence ID" value="MFD0692354.1"/>
    <property type="molecule type" value="Genomic_DNA"/>
</dbReference>
<keyword evidence="2" id="KW-1133">Transmembrane helix</keyword>
<dbReference type="RefSeq" id="WP_131763415.1">
    <property type="nucleotide sequence ID" value="NZ_CAACUY010000333.1"/>
</dbReference>
<evidence type="ECO:0000313" key="4">
    <source>
        <dbReference type="EMBL" id="MFD0692354.1"/>
    </source>
</evidence>
<sequence>MSYPQQGQGQHHQQQQAYQGGYAPAQQHQQAPAAAGTGYNMKRRNPVGAWLGLPIITFGIYGLVWFYKVHAELFQYDRRTGDAATNALLSLVFGGITLGIWPLIVFVKLGGRIAQAQRAAGLPETCSGGMGFLLGIFGFGVLYYQIQLNKVIDRYGDTPAGQQVSLAA</sequence>